<evidence type="ECO:0000256" key="2">
    <source>
        <dbReference type="ARBA" id="ARBA00022990"/>
    </source>
</evidence>
<dbReference type="EMBL" id="JBFOLJ010000002">
    <property type="protein sequence ID" value="KAL2554968.1"/>
    <property type="molecule type" value="Genomic_DNA"/>
</dbReference>
<dbReference type="Gene3D" id="1.10.20.10">
    <property type="entry name" value="Histone, subunit A"/>
    <property type="match status" value="1"/>
</dbReference>
<evidence type="ECO:0000256" key="3">
    <source>
        <dbReference type="SAM" id="MobiDB-lite"/>
    </source>
</evidence>
<evidence type="ECO:0000259" key="5">
    <source>
        <dbReference type="Pfam" id="PF00125"/>
    </source>
</evidence>
<feature type="signal peptide" evidence="4">
    <location>
        <begin position="1"/>
        <end position="17"/>
    </location>
</feature>
<dbReference type="InterPro" id="IPR000164">
    <property type="entry name" value="Histone_H3/CENP-A"/>
</dbReference>
<keyword evidence="4" id="KW-0732">Signal</keyword>
<feature type="domain" description="Core Histone H2A/H2B/H3" evidence="5">
    <location>
        <begin position="122"/>
        <end position="179"/>
    </location>
</feature>
<dbReference type="PRINTS" id="PR00622">
    <property type="entry name" value="HISTONEH3"/>
</dbReference>
<evidence type="ECO:0000313" key="6">
    <source>
        <dbReference type="EMBL" id="KAL2554968.1"/>
    </source>
</evidence>
<proteinExistence type="inferred from homology"/>
<keyword evidence="7" id="KW-1185">Reference proteome</keyword>
<sequence>MGIRMLVFNSLVKTVGALVAQPVSTVGTLLYYGHVLPRDLNVRRMEIRRNVAKAKVTSEGCSCASVMNVYKSGSGRGQKPHFSGSFASPSGKAPRKQFATKAICKSALTTDKVKKPHCFLPGIVALREIHKYQKSTKLLIHKLPFQRLVYEITHDFKVDIRFQSSAMAALQEAAESYLQKKNQTKPKIMGSGLTGPILFVDPISFIDGNSSIPPCQS</sequence>
<dbReference type="InterPro" id="IPR009072">
    <property type="entry name" value="Histone-fold"/>
</dbReference>
<feature type="region of interest" description="Disordered" evidence="3">
    <location>
        <begin position="74"/>
        <end position="93"/>
    </location>
</feature>
<dbReference type="AlphaFoldDB" id="A0ABD1WZ41"/>
<dbReference type="PANTHER" id="PTHR11426">
    <property type="entry name" value="HISTONE H3"/>
    <property type="match status" value="1"/>
</dbReference>
<name>A0ABD1WZ41_9LAMI</name>
<dbReference type="Proteomes" id="UP001604277">
    <property type="component" value="Unassembled WGS sequence"/>
</dbReference>
<feature type="chain" id="PRO_5044773166" evidence="4">
    <location>
        <begin position="18"/>
        <end position="217"/>
    </location>
</feature>
<keyword evidence="2" id="KW-0007">Acetylation</keyword>
<reference evidence="7" key="1">
    <citation type="submission" date="2024-07" db="EMBL/GenBank/DDBJ databases">
        <title>Two chromosome-level genome assemblies of Korean endemic species Abeliophyllum distichum and Forsythia ovata (Oleaceae).</title>
        <authorList>
            <person name="Jang H."/>
        </authorList>
    </citation>
    <scope>NUCLEOTIDE SEQUENCE [LARGE SCALE GENOMIC DNA]</scope>
</reference>
<comment type="caution">
    <text evidence="6">The sequence shown here is derived from an EMBL/GenBank/DDBJ whole genome shotgun (WGS) entry which is preliminary data.</text>
</comment>
<organism evidence="6 7">
    <name type="scientific">Forsythia ovata</name>
    <dbReference type="NCBI Taxonomy" id="205694"/>
    <lineage>
        <taxon>Eukaryota</taxon>
        <taxon>Viridiplantae</taxon>
        <taxon>Streptophyta</taxon>
        <taxon>Embryophyta</taxon>
        <taxon>Tracheophyta</taxon>
        <taxon>Spermatophyta</taxon>
        <taxon>Magnoliopsida</taxon>
        <taxon>eudicotyledons</taxon>
        <taxon>Gunneridae</taxon>
        <taxon>Pentapetalae</taxon>
        <taxon>asterids</taxon>
        <taxon>lamiids</taxon>
        <taxon>Lamiales</taxon>
        <taxon>Oleaceae</taxon>
        <taxon>Forsythieae</taxon>
        <taxon>Forsythia</taxon>
    </lineage>
</organism>
<evidence type="ECO:0000256" key="1">
    <source>
        <dbReference type="ARBA" id="ARBA00010343"/>
    </source>
</evidence>
<accession>A0ABD1WZ41</accession>
<evidence type="ECO:0000256" key="4">
    <source>
        <dbReference type="SAM" id="SignalP"/>
    </source>
</evidence>
<comment type="similarity">
    <text evidence="1">Belongs to the histone H3 family.</text>
</comment>
<protein>
    <submittedName>
        <fullName evidence="6">Histone domain-containing protein</fullName>
    </submittedName>
</protein>
<evidence type="ECO:0000313" key="7">
    <source>
        <dbReference type="Proteomes" id="UP001604277"/>
    </source>
</evidence>
<gene>
    <name evidence="6" type="ORF">Fot_08587</name>
</gene>
<dbReference type="Pfam" id="PF00125">
    <property type="entry name" value="Histone"/>
    <property type="match status" value="1"/>
</dbReference>
<dbReference type="SUPFAM" id="SSF47113">
    <property type="entry name" value="Histone-fold"/>
    <property type="match status" value="1"/>
</dbReference>
<dbReference type="InterPro" id="IPR007125">
    <property type="entry name" value="H2A/H2B/H3"/>
</dbReference>
<dbReference type="SMART" id="SM00428">
    <property type="entry name" value="H3"/>
    <property type="match status" value="1"/>
</dbReference>